<evidence type="ECO:0000313" key="2">
    <source>
        <dbReference type="Proteomes" id="UP000217790"/>
    </source>
</evidence>
<dbReference type="EMBL" id="KZ293648">
    <property type="protein sequence ID" value="PBK98800.1"/>
    <property type="molecule type" value="Genomic_DNA"/>
</dbReference>
<dbReference type="Proteomes" id="UP000217790">
    <property type="component" value="Unassembled WGS sequence"/>
</dbReference>
<keyword evidence="2" id="KW-1185">Reference proteome</keyword>
<protein>
    <submittedName>
        <fullName evidence="1">Uncharacterized protein</fullName>
    </submittedName>
</protein>
<gene>
    <name evidence="1" type="ORF">ARMGADRAFT_589436</name>
</gene>
<dbReference type="InParanoid" id="A0A2H3DXK9"/>
<accession>A0A2H3DXK9</accession>
<sequence length="136" mass="15645">MARLPREPPKHITPWGEVFSQRVILVIPKAERESSGSDSDDVVVTIQGEIPSKLPNRVMPIYTPLSCPFYDQVSSREMMPPVQWAYLSFQSWPISATTTVSSRQFQCVPQHNSLQIAGRRRIWREWFHSASSLPHR</sequence>
<proteinExistence type="predicted"/>
<reference evidence="2" key="1">
    <citation type="journal article" date="2017" name="Nat. Ecol. Evol.">
        <title>Genome expansion and lineage-specific genetic innovations in the forest pathogenic fungi Armillaria.</title>
        <authorList>
            <person name="Sipos G."/>
            <person name="Prasanna A.N."/>
            <person name="Walter M.C."/>
            <person name="O'Connor E."/>
            <person name="Balint B."/>
            <person name="Krizsan K."/>
            <person name="Kiss B."/>
            <person name="Hess J."/>
            <person name="Varga T."/>
            <person name="Slot J."/>
            <person name="Riley R."/>
            <person name="Boka B."/>
            <person name="Rigling D."/>
            <person name="Barry K."/>
            <person name="Lee J."/>
            <person name="Mihaltcheva S."/>
            <person name="LaButti K."/>
            <person name="Lipzen A."/>
            <person name="Waldron R."/>
            <person name="Moloney N.M."/>
            <person name="Sperisen C."/>
            <person name="Kredics L."/>
            <person name="Vagvoelgyi C."/>
            <person name="Patrignani A."/>
            <person name="Fitzpatrick D."/>
            <person name="Nagy I."/>
            <person name="Doyle S."/>
            <person name="Anderson J.B."/>
            <person name="Grigoriev I.V."/>
            <person name="Gueldener U."/>
            <person name="Muensterkoetter M."/>
            <person name="Nagy L.G."/>
        </authorList>
    </citation>
    <scope>NUCLEOTIDE SEQUENCE [LARGE SCALE GENOMIC DNA]</scope>
    <source>
        <strain evidence="2">Ar21-2</strain>
    </source>
</reference>
<evidence type="ECO:0000313" key="1">
    <source>
        <dbReference type="EMBL" id="PBK98800.1"/>
    </source>
</evidence>
<name>A0A2H3DXK9_ARMGA</name>
<dbReference type="AlphaFoldDB" id="A0A2H3DXK9"/>
<organism evidence="1 2">
    <name type="scientific">Armillaria gallica</name>
    <name type="common">Bulbous honey fungus</name>
    <name type="synonym">Armillaria bulbosa</name>
    <dbReference type="NCBI Taxonomy" id="47427"/>
    <lineage>
        <taxon>Eukaryota</taxon>
        <taxon>Fungi</taxon>
        <taxon>Dikarya</taxon>
        <taxon>Basidiomycota</taxon>
        <taxon>Agaricomycotina</taxon>
        <taxon>Agaricomycetes</taxon>
        <taxon>Agaricomycetidae</taxon>
        <taxon>Agaricales</taxon>
        <taxon>Marasmiineae</taxon>
        <taxon>Physalacriaceae</taxon>
        <taxon>Armillaria</taxon>
    </lineage>
</organism>